<evidence type="ECO:0008006" key="4">
    <source>
        <dbReference type="Google" id="ProtNLM"/>
    </source>
</evidence>
<feature type="transmembrane region" description="Helical" evidence="1">
    <location>
        <begin position="457"/>
        <end position="478"/>
    </location>
</feature>
<dbReference type="InterPro" id="IPR006726">
    <property type="entry name" value="PHBA_efflux_AaeB/fusaric-R"/>
</dbReference>
<name>A0A0R3MX23_9BRAD</name>
<keyword evidence="3" id="KW-1185">Reference proteome</keyword>
<keyword evidence="1" id="KW-0812">Transmembrane</keyword>
<dbReference type="OrthoDB" id="9807111at2"/>
<proteinExistence type="predicted"/>
<evidence type="ECO:0000313" key="3">
    <source>
        <dbReference type="Proteomes" id="UP000052023"/>
    </source>
</evidence>
<accession>A0A0R3MX23</accession>
<dbReference type="GO" id="GO:0005886">
    <property type="term" value="C:plasma membrane"/>
    <property type="evidence" value="ECO:0007669"/>
    <property type="project" value="InterPro"/>
</dbReference>
<dbReference type="GO" id="GO:0022857">
    <property type="term" value="F:transmembrane transporter activity"/>
    <property type="evidence" value="ECO:0007669"/>
    <property type="project" value="InterPro"/>
</dbReference>
<dbReference type="Pfam" id="PF04632">
    <property type="entry name" value="FUSC"/>
    <property type="match status" value="2"/>
</dbReference>
<gene>
    <name evidence="2" type="ORF">CQ13_28655</name>
</gene>
<evidence type="ECO:0000256" key="1">
    <source>
        <dbReference type="SAM" id="Phobius"/>
    </source>
</evidence>
<keyword evidence="1" id="KW-0472">Membrane</keyword>
<keyword evidence="1" id="KW-1133">Transmembrane helix</keyword>
<organism evidence="2 3">
    <name type="scientific">Bradyrhizobium retamae</name>
    <dbReference type="NCBI Taxonomy" id="1300035"/>
    <lineage>
        <taxon>Bacteria</taxon>
        <taxon>Pseudomonadati</taxon>
        <taxon>Pseudomonadota</taxon>
        <taxon>Alphaproteobacteria</taxon>
        <taxon>Hyphomicrobiales</taxon>
        <taxon>Nitrobacteraceae</taxon>
        <taxon>Bradyrhizobium</taxon>
    </lineage>
</organism>
<comment type="caution">
    <text evidence="2">The sequence shown here is derived from an EMBL/GenBank/DDBJ whole genome shotgun (WGS) entry which is preliminary data.</text>
</comment>
<dbReference type="EMBL" id="LLYA01000163">
    <property type="protein sequence ID" value="KRR22581.1"/>
    <property type="molecule type" value="Genomic_DNA"/>
</dbReference>
<feature type="transmembrane region" description="Helical" evidence="1">
    <location>
        <begin position="380"/>
        <end position="398"/>
    </location>
</feature>
<feature type="transmembrane region" description="Helical" evidence="1">
    <location>
        <begin position="325"/>
        <end position="345"/>
    </location>
</feature>
<dbReference type="RefSeq" id="WP_057845140.1">
    <property type="nucleotide sequence ID" value="NZ_LLYA01000163.1"/>
</dbReference>
<feature type="transmembrane region" description="Helical" evidence="1">
    <location>
        <begin position="72"/>
        <end position="93"/>
    </location>
</feature>
<feature type="transmembrane region" description="Helical" evidence="1">
    <location>
        <begin position="404"/>
        <end position="421"/>
    </location>
</feature>
<feature type="transmembrane region" description="Helical" evidence="1">
    <location>
        <begin position="99"/>
        <end position="116"/>
    </location>
</feature>
<protein>
    <recommendedName>
        <fullName evidence="4">Fusaric acid resistance protein</fullName>
    </recommendedName>
</protein>
<dbReference type="AlphaFoldDB" id="A0A0R3MX23"/>
<feature type="transmembrane region" description="Helical" evidence="1">
    <location>
        <begin position="123"/>
        <end position="141"/>
    </location>
</feature>
<reference evidence="2 3" key="1">
    <citation type="submission" date="2014-03" db="EMBL/GenBank/DDBJ databases">
        <title>Bradyrhizobium valentinum sp. nov., isolated from effective nodules of Lupinus mariae-josephae, a lupine endemic of basic-lime soils in Eastern Spain.</title>
        <authorList>
            <person name="Duran D."/>
            <person name="Rey L."/>
            <person name="Navarro A."/>
            <person name="Busquets A."/>
            <person name="Imperial J."/>
            <person name="Ruiz-Argueso T."/>
        </authorList>
    </citation>
    <scope>NUCLEOTIDE SEQUENCE [LARGE SCALE GENOMIC DNA]</scope>
    <source>
        <strain evidence="2 3">Ro19</strain>
    </source>
</reference>
<feature type="transmembrane region" description="Helical" evidence="1">
    <location>
        <begin position="25"/>
        <end position="45"/>
    </location>
</feature>
<feature type="transmembrane region" description="Helical" evidence="1">
    <location>
        <begin position="147"/>
        <end position="168"/>
    </location>
</feature>
<dbReference type="Proteomes" id="UP000052023">
    <property type="component" value="Unassembled WGS sequence"/>
</dbReference>
<evidence type="ECO:0000313" key="2">
    <source>
        <dbReference type="EMBL" id="KRR22581.1"/>
    </source>
</evidence>
<sequence length="633" mass="67428">MPVNTTSAAAGSRPLVFAGFPGSSWAFALRVWLATLLALYVSFWLELESPYSAALTVGIVALPTRAQGIEKAAYRLLATATGVVASIAIAGIFSQAGGLLLAVFSVWIGLCVYVAGMLDGNRAYAAILSCTTVALIVIEQIDSPLLVFPTGVARGAAIAIGVLAVAVVNELLSAPDYHPVLASRLEALHRRVTEFAQGVLRCEDASETAAANMLSDIAALHPEIASLTIESISGTARTAAARSAMVDLVGELTLARWLAALPPVSTTERNDRDHDVSGVTTICRTFLMSQIIRRNQDVRDSLEALRDGTHPHRRWRAPLYRSRRLAAEGAVRAAIHFMLIAFIFVIAGWPTTELCLALAAVIIGLSATAQDPRTFTTQAVFAMPIACLLGGILRYLVFNGVSEFQLLAIGLAPIVICLALLMTMPSRVLSSLGRLILVFTIAVLAPGNPQSYDPEVFVVTCLFVQLSSVLVFAAQMLLAPLSGDRRIRLLLAEANRELSRFNARRARQLAPEEAAFRDAARLEQIMMTSGGSAATDRIVAEAMRRFDQAMALRRCCAELDRLAEGPLAASVRAARAALALRDGSAILTTAEVLRQLAAQSNQSADPVIAALVLASLAFGPSQILLVSSRGKQP</sequence>